<accession>A0A915CZ19</accession>
<dbReference type="WBParaSite" id="jg14176">
    <property type="protein sequence ID" value="jg14176"/>
    <property type="gene ID" value="jg14176"/>
</dbReference>
<dbReference type="AlphaFoldDB" id="A0A915CZ19"/>
<sequence>MSDSTEINNRNSHWIKDVTIVSEYENSTDDVYQAIVTVKNKKLGIALKVIKVDLNTLDEKLNDVLCTLKIATEKADISFAKKEGTWKRRGQGSACTNRLTDVDRHSRMTLETLLADVFLKTSGGGKIPVSRKQS</sequence>
<dbReference type="Proteomes" id="UP000887574">
    <property type="component" value="Unplaced"/>
</dbReference>
<name>A0A915CZ19_9BILA</name>
<reference evidence="2" key="1">
    <citation type="submission" date="2022-11" db="UniProtKB">
        <authorList>
            <consortium name="WormBaseParasite"/>
        </authorList>
    </citation>
    <scope>IDENTIFICATION</scope>
</reference>
<evidence type="ECO:0000313" key="2">
    <source>
        <dbReference type="WBParaSite" id="jg14176"/>
    </source>
</evidence>
<proteinExistence type="predicted"/>
<protein>
    <submittedName>
        <fullName evidence="2">Uncharacterized protein</fullName>
    </submittedName>
</protein>
<organism evidence="1 2">
    <name type="scientific">Ditylenchus dipsaci</name>
    <dbReference type="NCBI Taxonomy" id="166011"/>
    <lineage>
        <taxon>Eukaryota</taxon>
        <taxon>Metazoa</taxon>
        <taxon>Ecdysozoa</taxon>
        <taxon>Nematoda</taxon>
        <taxon>Chromadorea</taxon>
        <taxon>Rhabditida</taxon>
        <taxon>Tylenchina</taxon>
        <taxon>Tylenchomorpha</taxon>
        <taxon>Sphaerularioidea</taxon>
        <taxon>Anguinidae</taxon>
        <taxon>Anguininae</taxon>
        <taxon>Ditylenchus</taxon>
    </lineage>
</organism>
<evidence type="ECO:0000313" key="1">
    <source>
        <dbReference type="Proteomes" id="UP000887574"/>
    </source>
</evidence>
<keyword evidence="1" id="KW-1185">Reference proteome</keyword>